<keyword evidence="3" id="KW-0472">Membrane</keyword>
<evidence type="ECO:0000256" key="1">
    <source>
        <dbReference type="ARBA" id="ARBA00022450"/>
    </source>
</evidence>
<dbReference type="InterPro" id="IPR009081">
    <property type="entry name" value="PP-bd_ACP"/>
</dbReference>
<accession>A0ABY9M8S9</accession>
<feature type="transmembrane region" description="Helical" evidence="3">
    <location>
        <begin position="861"/>
        <end position="885"/>
    </location>
</feature>
<dbReference type="Gene3D" id="2.160.10.10">
    <property type="entry name" value="Hexapeptide repeat proteins"/>
    <property type="match status" value="3"/>
</dbReference>
<organism evidence="5 6">
    <name type="scientific">Achromobacter seleniivolatilans</name>
    <dbReference type="NCBI Taxonomy" id="3047478"/>
    <lineage>
        <taxon>Bacteria</taxon>
        <taxon>Pseudomonadati</taxon>
        <taxon>Pseudomonadota</taxon>
        <taxon>Betaproteobacteria</taxon>
        <taxon>Burkholderiales</taxon>
        <taxon>Alcaligenaceae</taxon>
        <taxon>Achromobacter</taxon>
    </lineage>
</organism>
<dbReference type="InterPro" id="IPR036736">
    <property type="entry name" value="ACP-like_sf"/>
</dbReference>
<dbReference type="PANTHER" id="PTHR45527">
    <property type="entry name" value="NONRIBOSOMAL PEPTIDE SYNTHETASE"/>
    <property type="match status" value="1"/>
</dbReference>
<feature type="transmembrane region" description="Helical" evidence="3">
    <location>
        <begin position="1155"/>
        <end position="1177"/>
    </location>
</feature>
<feature type="domain" description="Carrier" evidence="4">
    <location>
        <begin position="511"/>
        <end position="588"/>
    </location>
</feature>
<dbReference type="Proteomes" id="UP001234798">
    <property type="component" value="Chromosome"/>
</dbReference>
<keyword evidence="2" id="KW-0597">Phosphoprotein</keyword>
<dbReference type="InterPro" id="IPR042099">
    <property type="entry name" value="ANL_N_sf"/>
</dbReference>
<dbReference type="SUPFAM" id="SSF56801">
    <property type="entry name" value="Acetyl-CoA synthetase-like"/>
    <property type="match status" value="1"/>
</dbReference>
<dbReference type="InterPro" id="IPR000873">
    <property type="entry name" value="AMP-dep_synth/lig_dom"/>
</dbReference>
<evidence type="ECO:0000259" key="4">
    <source>
        <dbReference type="PROSITE" id="PS50075"/>
    </source>
</evidence>
<dbReference type="Gene3D" id="3.40.50.12780">
    <property type="entry name" value="N-terminal domain of ligase-like"/>
    <property type="match status" value="1"/>
</dbReference>
<gene>
    <name evidence="5" type="ORF">RAS12_13860</name>
</gene>
<dbReference type="Pfam" id="PF13193">
    <property type="entry name" value="AMP-binding_C"/>
    <property type="match status" value="1"/>
</dbReference>
<dbReference type="PANTHER" id="PTHR45527:SF1">
    <property type="entry name" value="FATTY ACID SYNTHASE"/>
    <property type="match status" value="1"/>
</dbReference>
<keyword evidence="3" id="KW-1133">Transmembrane helix</keyword>
<keyword evidence="1" id="KW-0596">Phosphopantetheine</keyword>
<dbReference type="Pfam" id="PF00501">
    <property type="entry name" value="AMP-binding"/>
    <property type="match status" value="1"/>
</dbReference>
<dbReference type="PROSITE" id="PS00012">
    <property type="entry name" value="PHOSPHOPANTETHEINE"/>
    <property type="match status" value="1"/>
</dbReference>
<dbReference type="SUPFAM" id="SSF51161">
    <property type="entry name" value="Trimeric LpxA-like enzymes"/>
    <property type="match status" value="3"/>
</dbReference>
<keyword evidence="6" id="KW-1185">Reference proteome</keyword>
<dbReference type="PROSITE" id="PS50075">
    <property type="entry name" value="CARRIER"/>
    <property type="match status" value="1"/>
</dbReference>
<dbReference type="InterPro" id="IPR025110">
    <property type="entry name" value="AMP-bd_C"/>
</dbReference>
<dbReference type="Gene3D" id="1.10.1200.10">
    <property type="entry name" value="ACP-like"/>
    <property type="match status" value="1"/>
</dbReference>
<dbReference type="EMBL" id="CP132976">
    <property type="protein sequence ID" value="WMD23408.1"/>
    <property type="molecule type" value="Genomic_DNA"/>
</dbReference>
<reference evidence="5 6" key="1">
    <citation type="submission" date="2023-08" db="EMBL/GenBank/DDBJ databases">
        <title>Achromobacter seleniivolatilans sp. nov., isolated from seleniferous soil.</title>
        <authorList>
            <person name="Zhang S."/>
            <person name="Li K."/>
            <person name="Peng J."/>
            <person name="Zhao Q."/>
            <person name="Wang H."/>
            <person name="Guo Y."/>
        </authorList>
    </citation>
    <scope>NUCLEOTIDE SEQUENCE [LARGE SCALE GENOMIC DNA]</scope>
    <source>
        <strain evidence="5 6">R39</strain>
    </source>
</reference>
<dbReference type="Pfam" id="PF00550">
    <property type="entry name" value="PP-binding"/>
    <property type="match status" value="1"/>
</dbReference>
<feature type="transmembrane region" description="Helical" evidence="3">
    <location>
        <begin position="1121"/>
        <end position="1143"/>
    </location>
</feature>
<dbReference type="Gene3D" id="3.30.300.30">
    <property type="match status" value="1"/>
</dbReference>
<dbReference type="NCBIfam" id="TIGR02353">
    <property type="entry name" value="NRPS_term_dom"/>
    <property type="match status" value="1"/>
</dbReference>
<dbReference type="InterPro" id="IPR020845">
    <property type="entry name" value="AMP-binding_CS"/>
</dbReference>
<evidence type="ECO:0000313" key="5">
    <source>
        <dbReference type="EMBL" id="WMD23408.1"/>
    </source>
</evidence>
<proteinExistence type="predicted"/>
<sequence>MILQGPYRSDLLLAETLPDILEATIQRFPAAAAIQWLDQTLNYETLGQRADLAAHHLIEAGVRPGHIVGLCLPRGADLLVMQAAIAKAGAAWLPFESDTPPDRMLVCLQDAGANGLIAGADVSLEGMTTWTTWALSEPADGALRKREGLMPEHPAYVIYTSGSTGKPKGVPISQASICHFLRSENEVLGVRHGDKVYQGFSVAFDMSFEEIWISYLVGATLWVAPKMLTTDPEGLPDALVREGVTVLHAVPTLLALFARDVPGLRIVNLGGEVCPDFLVPRWATPGRRLFNTYGPTETTVSASLAELLPGQPVTIGTPLPNYGMLIRGEDGAVLPQGQVGELCITGPGVAGGYLGRAELTAEKFLANPRPSGDHDTRMYRSGDLARIDEHGQIQCLGRSDDQVKVRGFRVELGEIEAALYRQAGVGAAAVVLRDLAGIEQLVAFLKPEGECRLDPHALRVALGAELPAYMIPARFELVADVPRLTSGKIDRKTLKARELETVSEPSGEDDEPVTAGEVALFEALRPLFPGQPLRLASDFFRDLGGHSLLAARLVSSLRKHPHFSALTMHELYQHPGLGSLAARLDALAQADVAAAASAAARPGQERDATAVPAAAPEWRRWTCGLAQLTALPLLIGVRMLIWLTPFFTYHYWTGDEGDSVWRAVALSIASYLACNLLSFGVAVACKWGILGRLKPGRYPLYGWLFYRWWLVDRVMDIPPAHLLAGSPLQVWYLRALGARIGRDAAISRISVRAPDLLSVGDGVSIGAAVNLENFAVRGGIWEVAPITLANDAYVASYAVLQGDVALGVGARLEGLSSLASGSRVPAGQIWTGAPARHDPQARTPELPPRPVREGVWSRLDVLAYAAGGTLIAALFFMPVFPSFVLIDWIDARWLDLMSSRASWPYAFLCYLLLALPASALLLFLTVLVSAMLRWALLPRLSGGRWPVYGQIYLRRWLTNQIQESSLSVLHGLYASIYAGTWYRLLGAKVGRGTEISTAMGIVPDMLTLGRDSFIADGVMLGDEEIDRGWMTMRPTIIGNRSFVGNGAYVPDGSVLPDDVLIGVQSRAPANGRMASGQTWLGNPPLALPAREQTAGFAAHLTFRPSLGRKIARGAVEGMRMILPLAVVIAVGYLTVMKVIPIAAAEGFLAAFDELMLAGVLYGIGTFLFLVLLKWVLIGRYKPRAEPMWTPFVWKSEAVTSLYESIAVPNFFNFLRATPWLPLAMRCMGAKIGKRVFMDTTDLTEYDCVSVGDDAVLHAWSGPQTHLFEDRVMKIGRVSIGRGVNVGPRTTILYDTHVEDHARLGPLTLVLKGETIPAGQAWMGSPATPWTE</sequence>
<evidence type="ECO:0000256" key="3">
    <source>
        <dbReference type="SAM" id="Phobius"/>
    </source>
</evidence>
<protein>
    <submittedName>
        <fullName evidence="5">Amino acid adenylation domain-containing protein</fullName>
    </submittedName>
</protein>
<dbReference type="CDD" id="cd05930">
    <property type="entry name" value="A_NRPS"/>
    <property type="match status" value="1"/>
</dbReference>
<feature type="transmembrane region" description="Helical" evidence="3">
    <location>
        <begin position="905"/>
        <end position="932"/>
    </location>
</feature>
<dbReference type="InterPro" id="IPR006162">
    <property type="entry name" value="Ppantetheine_attach_site"/>
</dbReference>
<dbReference type="InterPro" id="IPR012728">
    <property type="entry name" value="Pls/PosA_C"/>
</dbReference>
<dbReference type="InterPro" id="IPR010071">
    <property type="entry name" value="AA_adenyl_dom"/>
</dbReference>
<dbReference type="RefSeq" id="WP_306950822.1">
    <property type="nucleotide sequence ID" value="NZ_CP132976.1"/>
</dbReference>
<dbReference type="SUPFAM" id="SSF47336">
    <property type="entry name" value="ACP-like"/>
    <property type="match status" value="1"/>
</dbReference>
<keyword evidence="3" id="KW-0812">Transmembrane</keyword>
<dbReference type="InterPro" id="IPR011004">
    <property type="entry name" value="Trimer_LpxA-like_sf"/>
</dbReference>
<dbReference type="InterPro" id="IPR045851">
    <property type="entry name" value="AMP-bd_C_sf"/>
</dbReference>
<evidence type="ECO:0000313" key="6">
    <source>
        <dbReference type="Proteomes" id="UP001234798"/>
    </source>
</evidence>
<dbReference type="NCBIfam" id="TIGR01733">
    <property type="entry name" value="AA-adenyl-dom"/>
    <property type="match status" value="1"/>
</dbReference>
<dbReference type="PROSITE" id="PS00455">
    <property type="entry name" value="AMP_BINDING"/>
    <property type="match status" value="1"/>
</dbReference>
<name>A0ABY9M8S9_9BURK</name>
<evidence type="ECO:0000256" key="2">
    <source>
        <dbReference type="ARBA" id="ARBA00022553"/>
    </source>
</evidence>